<dbReference type="GO" id="GO:0003677">
    <property type="term" value="F:DNA binding"/>
    <property type="evidence" value="ECO:0007669"/>
    <property type="project" value="InterPro"/>
</dbReference>
<dbReference type="GO" id="GO:0006352">
    <property type="term" value="P:DNA-templated transcription initiation"/>
    <property type="evidence" value="ECO:0007669"/>
    <property type="project" value="InterPro"/>
</dbReference>
<dbReference type="Proteomes" id="UP000029385">
    <property type="component" value="Unassembled WGS sequence"/>
</dbReference>
<dbReference type="Gene3D" id="1.10.10.10">
    <property type="entry name" value="Winged helix-like DNA-binding domain superfamily/Winged helix DNA-binding domain"/>
    <property type="match status" value="1"/>
</dbReference>
<dbReference type="AlphaFoldDB" id="A0A091BI96"/>
<feature type="domain" description="RNA polymerase sigma factor 70 region 4 type 2" evidence="3">
    <location>
        <begin position="58"/>
        <end position="104"/>
    </location>
</feature>
<dbReference type="Pfam" id="PF08281">
    <property type="entry name" value="Sigma70_r4_2"/>
    <property type="match status" value="1"/>
</dbReference>
<evidence type="ECO:0000256" key="2">
    <source>
        <dbReference type="SAM" id="Phobius"/>
    </source>
</evidence>
<protein>
    <recommendedName>
        <fullName evidence="3">RNA polymerase sigma factor 70 region 4 type 2 domain-containing protein</fullName>
    </recommendedName>
</protein>
<dbReference type="GO" id="GO:0016987">
    <property type="term" value="F:sigma factor activity"/>
    <property type="evidence" value="ECO:0007669"/>
    <property type="project" value="InterPro"/>
</dbReference>
<keyword evidence="2" id="KW-0812">Transmembrane</keyword>
<sequence length="278" mass="29755">MFALAQCGDPALAEPALAATLRAFADEAPREPLAQWPFRFWTLLMRQPQLLEAGQGGDLLAQLTPGPRAALLLRLVAGLDFAHAAQVLGVREPAYRHALSRVLEQASPADLRQWRETLQARVRDLPDERIAALAQWRAQALSARDEPSPRPTPVAPPTAPVRGRRTGLAVFALVVLALAFVATYLWPLGPRLAPGQSEALPTEVVPVSPALDDATVVTHPDYLQIARPQDETIARDLGLLSWIGAGSPGVVDEAPLSTLEEAQELESSAPDADAEGGP</sequence>
<comment type="caution">
    <text evidence="4">The sequence shown here is derived from an EMBL/GenBank/DDBJ whole genome shotgun (WGS) entry which is preliminary data.</text>
</comment>
<feature type="region of interest" description="Disordered" evidence="1">
    <location>
        <begin position="141"/>
        <end position="160"/>
    </location>
</feature>
<keyword evidence="2" id="KW-1133">Transmembrane helix</keyword>
<dbReference type="InterPro" id="IPR036388">
    <property type="entry name" value="WH-like_DNA-bd_sf"/>
</dbReference>
<organism evidence="4 5">
    <name type="scientific">Arenimonas oryziterrae DSM 21050 = YC6267</name>
    <dbReference type="NCBI Taxonomy" id="1121015"/>
    <lineage>
        <taxon>Bacteria</taxon>
        <taxon>Pseudomonadati</taxon>
        <taxon>Pseudomonadota</taxon>
        <taxon>Gammaproteobacteria</taxon>
        <taxon>Lysobacterales</taxon>
        <taxon>Lysobacteraceae</taxon>
        <taxon>Arenimonas</taxon>
    </lineage>
</organism>
<feature type="compositionally biased region" description="Pro residues" evidence="1">
    <location>
        <begin position="149"/>
        <end position="159"/>
    </location>
</feature>
<reference evidence="4 5" key="1">
    <citation type="submission" date="2013-09" db="EMBL/GenBank/DDBJ databases">
        <title>Genome sequencing of Arenimonas oryziterrae.</title>
        <authorList>
            <person name="Chen F."/>
            <person name="Wang G."/>
        </authorList>
    </citation>
    <scope>NUCLEOTIDE SEQUENCE [LARGE SCALE GENOMIC DNA]</scope>
    <source>
        <strain evidence="4 5">YC6267</strain>
    </source>
</reference>
<keyword evidence="2" id="KW-0472">Membrane</keyword>
<feature type="transmembrane region" description="Helical" evidence="2">
    <location>
        <begin position="168"/>
        <end position="186"/>
    </location>
</feature>
<gene>
    <name evidence="4" type="ORF">N789_06600</name>
</gene>
<dbReference type="PATRIC" id="fig|1121015.4.peg.809"/>
<name>A0A091BI96_9GAMM</name>
<keyword evidence="5" id="KW-1185">Reference proteome</keyword>
<proteinExistence type="predicted"/>
<evidence type="ECO:0000256" key="1">
    <source>
        <dbReference type="SAM" id="MobiDB-lite"/>
    </source>
</evidence>
<evidence type="ECO:0000313" key="4">
    <source>
        <dbReference type="EMBL" id="KFN44080.1"/>
    </source>
</evidence>
<dbReference type="EMBL" id="AVCI01000003">
    <property type="protein sequence ID" value="KFN44080.1"/>
    <property type="molecule type" value="Genomic_DNA"/>
</dbReference>
<dbReference type="InterPro" id="IPR013249">
    <property type="entry name" value="RNA_pol_sigma70_r4_t2"/>
</dbReference>
<evidence type="ECO:0000313" key="5">
    <source>
        <dbReference type="Proteomes" id="UP000029385"/>
    </source>
</evidence>
<evidence type="ECO:0000259" key="3">
    <source>
        <dbReference type="Pfam" id="PF08281"/>
    </source>
</evidence>
<accession>A0A091BI96</accession>
<dbReference type="STRING" id="1121015.GCA_000420545_01774"/>